<gene>
    <name evidence="7" type="primary">LOC111592286</name>
</gene>
<keyword evidence="2" id="KW-0863">Zinc-finger</keyword>
<dbReference type="Pfam" id="PF05253">
    <property type="entry name" value="zf-U11-48K"/>
    <property type="match status" value="2"/>
</dbReference>
<keyword evidence="1" id="KW-0479">Metal-binding</keyword>
<dbReference type="PROSITE" id="PS51800">
    <property type="entry name" value="ZF_CHHC_U11_48K"/>
    <property type="match status" value="2"/>
</dbReference>
<dbReference type="PANTHER" id="PTHR21402:SF14">
    <property type="entry name" value="GAMETOCYTE-SPECIFIC FACTOR 1 HOMOLOG"/>
    <property type="match status" value="1"/>
</dbReference>
<dbReference type="RefSeq" id="XP_023160156.2">
    <property type="nucleotide sequence ID" value="XM_023304388.2"/>
</dbReference>
<evidence type="ECO:0000313" key="7">
    <source>
        <dbReference type="RefSeq" id="XP_023160156.2"/>
    </source>
</evidence>
<dbReference type="AlphaFoldDB" id="A0A6J1L3E0"/>
<evidence type="ECO:0000256" key="4">
    <source>
        <dbReference type="SAM" id="MobiDB-lite"/>
    </source>
</evidence>
<dbReference type="GO" id="GO:0008270">
    <property type="term" value="F:zinc ion binding"/>
    <property type="evidence" value="ECO:0007669"/>
    <property type="project" value="UniProtKB-KW"/>
</dbReference>
<proteinExistence type="predicted"/>
<evidence type="ECO:0000313" key="6">
    <source>
        <dbReference type="Proteomes" id="UP000504633"/>
    </source>
</evidence>
<protein>
    <submittedName>
        <fullName evidence="7">Gametocyte-specific factor 1 homolog</fullName>
    </submittedName>
</protein>
<organism evidence="6 7">
    <name type="scientific">Drosophila hydei</name>
    <name type="common">Fruit fly</name>
    <dbReference type="NCBI Taxonomy" id="7224"/>
    <lineage>
        <taxon>Eukaryota</taxon>
        <taxon>Metazoa</taxon>
        <taxon>Ecdysozoa</taxon>
        <taxon>Arthropoda</taxon>
        <taxon>Hexapoda</taxon>
        <taxon>Insecta</taxon>
        <taxon>Pterygota</taxon>
        <taxon>Neoptera</taxon>
        <taxon>Endopterygota</taxon>
        <taxon>Diptera</taxon>
        <taxon>Brachycera</taxon>
        <taxon>Muscomorpha</taxon>
        <taxon>Ephydroidea</taxon>
        <taxon>Drosophilidae</taxon>
        <taxon>Drosophila</taxon>
    </lineage>
</organism>
<accession>A0A6J1L3E0</accession>
<evidence type="ECO:0000256" key="1">
    <source>
        <dbReference type="ARBA" id="ARBA00022723"/>
    </source>
</evidence>
<sequence>MNAMDANNMVCCPYNKAHKMLRKKLQQHILKCREIYKDEVELLVCPFNKAHLIPEPDFLQHTRSCIDRKIIAHYQHNAPATINEETKHEKIETEENWDDEYVPDYDPQQYVVNANIVREPNGMFPSQRKAFIKEERKRLLGEDSDGETSGSTQRVKAPTKTKANSTVTQRSAPYKLPNRNR</sequence>
<keyword evidence="6" id="KW-1185">Reference proteome</keyword>
<feature type="domain" description="CHHC U11-48K-type" evidence="5">
    <location>
        <begin position="9"/>
        <end position="36"/>
    </location>
</feature>
<dbReference type="InterPro" id="IPR036236">
    <property type="entry name" value="Znf_C2H2_sf"/>
</dbReference>
<dbReference type="Proteomes" id="UP000504633">
    <property type="component" value="Unplaced"/>
</dbReference>
<evidence type="ECO:0000259" key="5">
    <source>
        <dbReference type="PROSITE" id="PS51800"/>
    </source>
</evidence>
<dbReference type="PANTHER" id="PTHR21402">
    <property type="entry name" value="GAMETOCYTE SPECIFIC FACTOR 1-RELATED"/>
    <property type="match status" value="1"/>
</dbReference>
<evidence type="ECO:0000256" key="3">
    <source>
        <dbReference type="ARBA" id="ARBA00022833"/>
    </source>
</evidence>
<dbReference type="OrthoDB" id="10069248at2759"/>
<feature type="domain" description="CHHC U11-48K-type" evidence="5">
    <location>
        <begin position="42"/>
        <end position="69"/>
    </location>
</feature>
<dbReference type="SUPFAM" id="SSF57667">
    <property type="entry name" value="beta-beta-alpha zinc fingers"/>
    <property type="match status" value="1"/>
</dbReference>
<dbReference type="InterPro" id="IPR022776">
    <property type="entry name" value="TRM13/UPF0224_CHHC_Znf_dom"/>
</dbReference>
<evidence type="ECO:0000256" key="2">
    <source>
        <dbReference type="ARBA" id="ARBA00022771"/>
    </source>
</evidence>
<name>A0A6J1L3E0_DROHY</name>
<feature type="region of interest" description="Disordered" evidence="4">
    <location>
        <begin position="135"/>
        <end position="181"/>
    </location>
</feature>
<dbReference type="InterPro" id="IPR051591">
    <property type="entry name" value="UPF0224_FAM112_RNA_Proc"/>
</dbReference>
<feature type="compositionally biased region" description="Polar residues" evidence="4">
    <location>
        <begin position="161"/>
        <end position="171"/>
    </location>
</feature>
<dbReference type="KEGG" id="dhe:111592286"/>
<dbReference type="GeneID" id="111592286"/>
<keyword evidence="3" id="KW-0862">Zinc</keyword>
<dbReference type="OMA" id="YNKEHKM"/>
<reference evidence="7" key="1">
    <citation type="submission" date="2025-08" db="UniProtKB">
        <authorList>
            <consortium name="RefSeq"/>
        </authorList>
    </citation>
    <scope>IDENTIFICATION</scope>
    <source>
        <strain evidence="7">15085-1641.00</strain>
        <tissue evidence="7">Whole body</tissue>
    </source>
</reference>